<evidence type="ECO:0000259" key="16">
    <source>
        <dbReference type="Pfam" id="PF02214"/>
    </source>
</evidence>
<dbReference type="PRINTS" id="PR00169">
    <property type="entry name" value="KCHANNEL"/>
</dbReference>
<dbReference type="InterPro" id="IPR003971">
    <property type="entry name" value="K_chnl_volt-dep_Kv5/Kv9"/>
</dbReference>
<evidence type="ECO:0000256" key="6">
    <source>
        <dbReference type="ARBA" id="ARBA00022826"/>
    </source>
</evidence>
<keyword evidence="6" id="KW-0631">Potassium channel</keyword>
<evidence type="ECO:0000256" key="5">
    <source>
        <dbReference type="ARBA" id="ARBA00022692"/>
    </source>
</evidence>
<dbReference type="SUPFAM" id="SSF54695">
    <property type="entry name" value="POZ domain"/>
    <property type="match status" value="1"/>
</dbReference>
<evidence type="ECO:0000256" key="10">
    <source>
        <dbReference type="ARBA" id="ARBA00023065"/>
    </source>
</evidence>
<keyword evidence="18" id="KW-1185">Reference proteome</keyword>
<dbReference type="Pfam" id="PF02214">
    <property type="entry name" value="BTB_2"/>
    <property type="match status" value="1"/>
</dbReference>
<feature type="compositionally biased region" description="Basic and acidic residues" evidence="13">
    <location>
        <begin position="377"/>
        <end position="393"/>
    </location>
</feature>
<feature type="domain" description="Ion transport" evidence="15">
    <location>
        <begin position="151"/>
        <end position="338"/>
    </location>
</feature>
<evidence type="ECO:0000256" key="12">
    <source>
        <dbReference type="ARBA" id="ARBA00023303"/>
    </source>
</evidence>
<dbReference type="Pfam" id="PF00520">
    <property type="entry name" value="Ion_trans"/>
    <property type="match status" value="1"/>
</dbReference>
<dbReference type="PANTHER" id="PTHR11537">
    <property type="entry name" value="VOLTAGE-GATED POTASSIUM CHANNEL"/>
    <property type="match status" value="1"/>
</dbReference>
<feature type="domain" description="Potassium channel tetramerisation-type BTB" evidence="16">
    <location>
        <begin position="17"/>
        <end position="73"/>
    </location>
</feature>
<keyword evidence="10" id="KW-0406">Ion transport</keyword>
<reference evidence="17" key="1">
    <citation type="journal article" date="2023" name="Science">
        <title>Genome structures resolve the early diversification of teleost fishes.</title>
        <authorList>
            <person name="Parey E."/>
            <person name="Louis A."/>
            <person name="Montfort J."/>
            <person name="Bouchez O."/>
            <person name="Roques C."/>
            <person name="Iampietro C."/>
            <person name="Lluch J."/>
            <person name="Castinel A."/>
            <person name="Donnadieu C."/>
            <person name="Desvignes T."/>
            <person name="Floi Bucao C."/>
            <person name="Jouanno E."/>
            <person name="Wen M."/>
            <person name="Mejri S."/>
            <person name="Dirks R."/>
            <person name="Jansen H."/>
            <person name="Henkel C."/>
            <person name="Chen W.J."/>
            <person name="Zahm M."/>
            <person name="Cabau C."/>
            <person name="Klopp C."/>
            <person name="Thompson A.W."/>
            <person name="Robinson-Rechavi M."/>
            <person name="Braasch I."/>
            <person name="Lecointre G."/>
            <person name="Bobe J."/>
            <person name="Postlethwait J.H."/>
            <person name="Berthelot C."/>
            <person name="Roest Crollius H."/>
            <person name="Guiguen Y."/>
        </authorList>
    </citation>
    <scope>NUCLEOTIDE SEQUENCE</scope>
    <source>
        <strain evidence="17">WJC10195</strain>
    </source>
</reference>
<evidence type="ECO:0000256" key="1">
    <source>
        <dbReference type="ARBA" id="ARBA00004651"/>
    </source>
</evidence>
<dbReference type="PANTHER" id="PTHR11537:SF39">
    <property type="entry name" value="POTASSIUM VOLTAGE-GATED CHANNEL SUBFAMILY S MEMBER 3"/>
    <property type="match status" value="1"/>
</dbReference>
<keyword evidence="7" id="KW-0851">Voltage-gated channel</keyword>
<evidence type="ECO:0000259" key="15">
    <source>
        <dbReference type="Pfam" id="PF00520"/>
    </source>
</evidence>
<proteinExistence type="predicted"/>
<feature type="transmembrane region" description="Helical" evidence="14">
    <location>
        <begin position="307"/>
        <end position="328"/>
    </location>
</feature>
<dbReference type="InterPro" id="IPR028325">
    <property type="entry name" value="VG_K_chnl"/>
</dbReference>
<keyword evidence="2" id="KW-0813">Transport</keyword>
<evidence type="ECO:0000256" key="2">
    <source>
        <dbReference type="ARBA" id="ARBA00022448"/>
    </source>
</evidence>
<dbReference type="Gene3D" id="1.20.120.350">
    <property type="entry name" value="Voltage-gated potassium channels. Chain C"/>
    <property type="match status" value="1"/>
</dbReference>
<dbReference type="AlphaFoldDB" id="A0A9Q1FD94"/>
<comment type="subcellular location">
    <subcellularLocation>
        <location evidence="1">Cell membrane</location>
        <topology evidence="1">Multi-pass membrane protein</topology>
    </subcellularLocation>
</comment>
<sequence length="403" mass="45772">MVYGQILHRHGIEDDFINLNVGGFKQKVYHGTLLHFPQTRLGRLLHCHTEEAVLELCDDYCAADREYYFDRNPLSSAVSSTSTKQERKEYLEDQDWDMSDEQQLSMDSSLEEHSARDKDLERFEGTWCSEVRRHVWLTMEDPGYSRYSRAVTIASLAEFSIRLAVAPCPRKFLASPMNIIDFASILPFYITLAFETVDVEKEDLENVGKVVQILRLMRIFRILKLARHSVGLRALGSTLRHSYHEVGLLVLFLSVGISIFSVLIYFMEKEEDGSKLKTIPVGWWWATISMTTVGYGDICPVSLAGKVVATLCIISGLLVVALPITIVFNRFSKYYQRNKAMDVDLCSSEMESPEPDLLYFSIGDIYVPKMHSFIEDASPRNSKDKTDASHITDMETASGGGAW</sequence>
<comment type="caution">
    <text evidence="17">The sequence shown here is derived from an EMBL/GenBank/DDBJ whole genome shotgun (WGS) entry which is preliminary data.</text>
</comment>
<gene>
    <name evidence="17" type="ORF">SKAU_G00189990</name>
</gene>
<keyword evidence="12" id="KW-0407">Ion channel</keyword>
<dbReference type="Gene3D" id="1.10.287.70">
    <property type="match status" value="1"/>
</dbReference>
<dbReference type="Gene3D" id="3.30.710.10">
    <property type="entry name" value="Potassium Channel Kv1.1, Chain A"/>
    <property type="match status" value="1"/>
</dbReference>
<feature type="region of interest" description="Disordered" evidence="13">
    <location>
        <begin position="377"/>
        <end position="403"/>
    </location>
</feature>
<keyword evidence="8" id="KW-0630">Potassium</keyword>
<dbReference type="InterPro" id="IPR005821">
    <property type="entry name" value="Ion_trans_dom"/>
</dbReference>
<organism evidence="17 18">
    <name type="scientific">Synaphobranchus kaupii</name>
    <name type="common">Kaup's arrowtooth eel</name>
    <dbReference type="NCBI Taxonomy" id="118154"/>
    <lineage>
        <taxon>Eukaryota</taxon>
        <taxon>Metazoa</taxon>
        <taxon>Chordata</taxon>
        <taxon>Craniata</taxon>
        <taxon>Vertebrata</taxon>
        <taxon>Euteleostomi</taxon>
        <taxon>Actinopterygii</taxon>
        <taxon>Neopterygii</taxon>
        <taxon>Teleostei</taxon>
        <taxon>Anguilliformes</taxon>
        <taxon>Synaphobranchidae</taxon>
        <taxon>Synaphobranchus</taxon>
    </lineage>
</organism>
<evidence type="ECO:0000256" key="11">
    <source>
        <dbReference type="ARBA" id="ARBA00023136"/>
    </source>
</evidence>
<dbReference type="GO" id="GO:0008076">
    <property type="term" value="C:voltage-gated potassium channel complex"/>
    <property type="evidence" value="ECO:0007669"/>
    <property type="project" value="InterPro"/>
</dbReference>
<accession>A0A9Q1FD94</accession>
<dbReference type="PRINTS" id="PR01494">
    <property type="entry name" value="KV9CHANNEL"/>
</dbReference>
<evidence type="ECO:0000256" key="4">
    <source>
        <dbReference type="ARBA" id="ARBA00022538"/>
    </source>
</evidence>
<protein>
    <submittedName>
        <fullName evidence="17">Uncharacterized protein</fullName>
    </submittedName>
</protein>
<dbReference type="GO" id="GO:0051260">
    <property type="term" value="P:protein homooligomerization"/>
    <property type="evidence" value="ECO:0007669"/>
    <property type="project" value="InterPro"/>
</dbReference>
<dbReference type="Proteomes" id="UP001152622">
    <property type="component" value="Chromosome 6"/>
</dbReference>
<dbReference type="InterPro" id="IPR011333">
    <property type="entry name" value="SKP1/BTB/POZ_sf"/>
</dbReference>
<dbReference type="OrthoDB" id="296522at2759"/>
<evidence type="ECO:0000256" key="14">
    <source>
        <dbReference type="SAM" id="Phobius"/>
    </source>
</evidence>
<dbReference type="EMBL" id="JAINUF010000006">
    <property type="protein sequence ID" value="KAJ8356205.1"/>
    <property type="molecule type" value="Genomic_DNA"/>
</dbReference>
<name>A0A9Q1FD94_SYNKA</name>
<evidence type="ECO:0000313" key="18">
    <source>
        <dbReference type="Proteomes" id="UP001152622"/>
    </source>
</evidence>
<evidence type="ECO:0000256" key="3">
    <source>
        <dbReference type="ARBA" id="ARBA00022475"/>
    </source>
</evidence>
<dbReference type="InterPro" id="IPR027359">
    <property type="entry name" value="Volt_channel_dom_sf"/>
</dbReference>
<evidence type="ECO:0000256" key="7">
    <source>
        <dbReference type="ARBA" id="ARBA00022882"/>
    </source>
</evidence>
<feature type="transmembrane region" description="Helical" evidence="14">
    <location>
        <begin position="246"/>
        <end position="266"/>
    </location>
</feature>
<keyword evidence="11 14" id="KW-0472">Membrane</keyword>
<keyword evidence="3" id="KW-1003">Cell membrane</keyword>
<keyword evidence="5 14" id="KW-0812">Transmembrane</keyword>
<evidence type="ECO:0000256" key="8">
    <source>
        <dbReference type="ARBA" id="ARBA00022958"/>
    </source>
</evidence>
<dbReference type="FunFam" id="1.10.287.70:FF:000005">
    <property type="entry name" value="potassium voltage-gated channel subfamily G member 1"/>
    <property type="match status" value="1"/>
</dbReference>
<keyword evidence="4" id="KW-0633">Potassium transport</keyword>
<feature type="transmembrane region" description="Helical" evidence="14">
    <location>
        <begin position="278"/>
        <end position="295"/>
    </location>
</feature>
<evidence type="ECO:0000313" key="17">
    <source>
        <dbReference type="EMBL" id="KAJ8356205.1"/>
    </source>
</evidence>
<evidence type="ECO:0000256" key="13">
    <source>
        <dbReference type="SAM" id="MobiDB-lite"/>
    </source>
</evidence>
<evidence type="ECO:0000256" key="9">
    <source>
        <dbReference type="ARBA" id="ARBA00022989"/>
    </source>
</evidence>
<dbReference type="GO" id="GO:0005249">
    <property type="term" value="F:voltage-gated potassium channel activity"/>
    <property type="evidence" value="ECO:0007669"/>
    <property type="project" value="InterPro"/>
</dbReference>
<dbReference type="SUPFAM" id="SSF81324">
    <property type="entry name" value="Voltage-gated potassium channels"/>
    <property type="match status" value="1"/>
</dbReference>
<keyword evidence="9 14" id="KW-1133">Transmembrane helix</keyword>
<dbReference type="GO" id="GO:0001508">
    <property type="term" value="P:action potential"/>
    <property type="evidence" value="ECO:0007669"/>
    <property type="project" value="TreeGrafter"/>
</dbReference>
<dbReference type="InterPro" id="IPR003131">
    <property type="entry name" value="T1-type_BTB"/>
</dbReference>